<reference evidence="2 3" key="1">
    <citation type="submission" date="2019-08" db="EMBL/GenBank/DDBJ databases">
        <title>Deep-cultivation of Planctomycetes and their phenomic and genomic characterization uncovers novel biology.</title>
        <authorList>
            <person name="Wiegand S."/>
            <person name="Jogler M."/>
            <person name="Boedeker C."/>
            <person name="Pinto D."/>
            <person name="Vollmers J."/>
            <person name="Rivas-Marin E."/>
            <person name="Kohn T."/>
            <person name="Peeters S.H."/>
            <person name="Heuer A."/>
            <person name="Rast P."/>
            <person name="Oberbeckmann S."/>
            <person name="Bunk B."/>
            <person name="Jeske O."/>
            <person name="Meyerdierks A."/>
            <person name="Storesund J.E."/>
            <person name="Kallscheuer N."/>
            <person name="Luecker S."/>
            <person name="Lage O.M."/>
            <person name="Pohl T."/>
            <person name="Merkel B.J."/>
            <person name="Hornburger P."/>
            <person name="Mueller R.-W."/>
            <person name="Bruemmer F."/>
            <person name="Labrenz M."/>
            <person name="Spormann A.M."/>
            <person name="Op den Camp H."/>
            <person name="Overmann J."/>
            <person name="Amann R."/>
            <person name="Jetten M.S.M."/>
            <person name="Mascher T."/>
            <person name="Medema M.H."/>
            <person name="Devos D.P."/>
            <person name="Kaster A.-K."/>
            <person name="Ovreas L."/>
            <person name="Rohde M."/>
            <person name="Galperin M.Y."/>
            <person name="Jogler C."/>
        </authorList>
    </citation>
    <scope>NUCLEOTIDE SEQUENCE [LARGE SCALE GENOMIC DNA]</scope>
    <source>
        <strain evidence="2 3">OJF2</strain>
    </source>
</reference>
<dbReference type="AlphaFoldDB" id="A0A5B9W1Z3"/>
<organism evidence="2 3">
    <name type="scientific">Aquisphaera giovannonii</name>
    <dbReference type="NCBI Taxonomy" id="406548"/>
    <lineage>
        <taxon>Bacteria</taxon>
        <taxon>Pseudomonadati</taxon>
        <taxon>Planctomycetota</taxon>
        <taxon>Planctomycetia</taxon>
        <taxon>Isosphaerales</taxon>
        <taxon>Isosphaeraceae</taxon>
        <taxon>Aquisphaera</taxon>
    </lineage>
</organism>
<name>A0A5B9W1Z3_9BACT</name>
<evidence type="ECO:0000313" key="2">
    <source>
        <dbReference type="EMBL" id="QEH34548.1"/>
    </source>
</evidence>
<feature type="transmembrane region" description="Helical" evidence="1">
    <location>
        <begin position="122"/>
        <end position="145"/>
    </location>
</feature>
<dbReference type="EMBL" id="CP042997">
    <property type="protein sequence ID" value="QEH34548.1"/>
    <property type="molecule type" value="Genomic_DNA"/>
</dbReference>
<protein>
    <recommendedName>
        <fullName evidence="4">Patatin-like phospholipase</fullName>
    </recommendedName>
</protein>
<dbReference type="OrthoDB" id="1488930at2"/>
<feature type="transmembrane region" description="Helical" evidence="1">
    <location>
        <begin position="86"/>
        <end position="107"/>
    </location>
</feature>
<feature type="transmembrane region" description="Helical" evidence="1">
    <location>
        <begin position="17"/>
        <end position="35"/>
    </location>
</feature>
<gene>
    <name evidence="2" type="ORF">OJF2_30880</name>
</gene>
<dbReference type="SUPFAM" id="SSF52151">
    <property type="entry name" value="FabD/lysophospholipase-like"/>
    <property type="match status" value="1"/>
</dbReference>
<sequence length="873" mass="96050">MASTIAVPTADRRVQSWPILLIAVILATTTAVVALERGRVAAIAARGAEPPEDASVTLLQHMAFTTMVALFAWHQRRVLRFLLGTMARNWLVGAEIVLLVAIVYGAFSSFGVPELFWDDPRLTVAISGFGASAFLALAWYAIYLLDVSRPSRSRRRRLDWDQLEPVMIASGIPSLLRMSTADMSPRRQLGCCLAAAMMPGLFLLALPAFLPAIRPGGELRVVEWPWLVGLAVGAFLPYVLLATRPVRFVALQLRRLWDPSAPRPDVGEVILRPGVLLWALGLVYVASLVVDRLQPRLIVPAALICLMLSMIAVSAAFFFSIRSRQTRALVLLLVPAALALNGVQTYDTCYRGLEDYYPRDPLCMALGLPSSFSTGEGSPVNLVEFQEKHGGRELREQAVESRTRILDAWKGRLATGRPNADGGGDARGTTDKPILVAVATCGGALRAGLWTAAVLDAISRAIPEFPEHVRFVTGASGGMVGAAAFVTALHERRLAAGTPAAADAGVPIMECFAGDYLSPIARQLILRDVPMFIFPWRQRYDRGHALEDALTGDGRLACLGRTFGELLGAEQEGSIPSIVFSPMLVEDGRRLLISNLDLADVAVLDGGNALYEDPREIVEIIEAKTSSELARRDRLEFRRISAISAVELFRLFPRARDRFRVVTAVRMNATFPFVTPAGVLPTVSPRQVVDAGYYDNYGVDLATALLFSHRDWIARNTSGVLLVQIRAFRNEKQLKVLDQPILQEGLVTTATNVMNVLWRGLRWVTSPVAGLAEARSAVMRFRNDGQIHVLGRYFQDKVPDDPEFFKTVIFTCDTAIGSTDEQQLETLNWHLPAEEVGQIKSNMTTRDQNRLRLDLVGKWWRQRSGESRKAAAR</sequence>
<dbReference type="KEGG" id="agv:OJF2_30880"/>
<evidence type="ECO:0008006" key="4">
    <source>
        <dbReference type="Google" id="ProtNLM"/>
    </source>
</evidence>
<dbReference type="Proteomes" id="UP000324233">
    <property type="component" value="Chromosome"/>
</dbReference>
<proteinExistence type="predicted"/>
<evidence type="ECO:0000313" key="3">
    <source>
        <dbReference type="Proteomes" id="UP000324233"/>
    </source>
</evidence>
<feature type="transmembrane region" description="Helical" evidence="1">
    <location>
        <begin position="298"/>
        <end position="321"/>
    </location>
</feature>
<dbReference type="InterPro" id="IPR016035">
    <property type="entry name" value="Acyl_Trfase/lysoPLipase"/>
</dbReference>
<keyword evidence="1" id="KW-0812">Transmembrane</keyword>
<feature type="transmembrane region" description="Helical" evidence="1">
    <location>
        <begin position="189"/>
        <end position="212"/>
    </location>
</feature>
<keyword evidence="1" id="KW-0472">Membrane</keyword>
<feature type="transmembrane region" description="Helical" evidence="1">
    <location>
        <begin position="328"/>
        <end position="346"/>
    </location>
</feature>
<accession>A0A5B9W1Z3</accession>
<feature type="transmembrane region" description="Helical" evidence="1">
    <location>
        <begin position="224"/>
        <end position="246"/>
    </location>
</feature>
<feature type="transmembrane region" description="Helical" evidence="1">
    <location>
        <begin position="55"/>
        <end position="74"/>
    </location>
</feature>
<keyword evidence="3" id="KW-1185">Reference proteome</keyword>
<evidence type="ECO:0000256" key="1">
    <source>
        <dbReference type="SAM" id="Phobius"/>
    </source>
</evidence>
<dbReference type="RefSeq" id="WP_148594456.1">
    <property type="nucleotide sequence ID" value="NZ_CP042997.1"/>
</dbReference>
<feature type="transmembrane region" description="Helical" evidence="1">
    <location>
        <begin position="266"/>
        <end position="286"/>
    </location>
</feature>
<keyword evidence="1" id="KW-1133">Transmembrane helix</keyword>